<dbReference type="InterPro" id="IPR001226">
    <property type="entry name" value="Flavodoxin_CS"/>
</dbReference>
<keyword evidence="7 9" id="KW-0288">FMN</keyword>
<evidence type="ECO:0000256" key="3">
    <source>
        <dbReference type="ARBA" id="ARBA00005267"/>
    </source>
</evidence>
<gene>
    <name evidence="11" type="ORF">C7B77_13440</name>
</gene>
<dbReference type="OrthoDB" id="9790745at2"/>
<accession>A0A2T1GEH0</accession>
<sequence>MSKIGLFYGTQTGKTEAIASMIQEQLGTDIVDLHEILDVQADDFDNYQHLIIGAPTWNVGELSSDWEDFFPNLDDIDFNGKTVAYFGVGDQTGYPDSFMDAIGILEEKISALGGKTVGAWPTDGYDFNESRGVRDGNFIGLALDEDNQGDLTESRIKTWSGQVKQAFGI</sequence>
<dbReference type="PANTHER" id="PTHR42809">
    <property type="entry name" value="FLAVODOXIN 2"/>
    <property type="match status" value="1"/>
</dbReference>
<proteinExistence type="inferred from homology"/>
<dbReference type="GO" id="GO:0010181">
    <property type="term" value="F:FMN binding"/>
    <property type="evidence" value="ECO:0007669"/>
    <property type="project" value="UniProtKB-UniRule"/>
</dbReference>
<dbReference type="NCBIfam" id="NF006739">
    <property type="entry name" value="PRK09267.1-5"/>
    <property type="match status" value="1"/>
</dbReference>
<dbReference type="Proteomes" id="UP000238937">
    <property type="component" value="Unassembled WGS sequence"/>
</dbReference>
<feature type="domain" description="Flavodoxin-like" evidence="10">
    <location>
        <begin position="4"/>
        <end position="164"/>
    </location>
</feature>
<reference evidence="11 12" key="1">
    <citation type="submission" date="2018-03" db="EMBL/GenBank/DDBJ databases">
        <title>The ancient ancestry and fast evolution of plastids.</title>
        <authorList>
            <person name="Moore K.R."/>
            <person name="Magnabosco C."/>
            <person name="Momper L."/>
            <person name="Gold D.A."/>
            <person name="Bosak T."/>
            <person name="Fournier G.P."/>
        </authorList>
    </citation>
    <scope>NUCLEOTIDE SEQUENCE [LARGE SCALE GENOMIC DNA]</scope>
    <source>
        <strain evidence="11 12">CCALA 037</strain>
    </source>
</reference>
<dbReference type="NCBIfam" id="TIGR01752">
    <property type="entry name" value="flav_long"/>
    <property type="match status" value="1"/>
</dbReference>
<dbReference type="NCBIfam" id="NF006736">
    <property type="entry name" value="PRK09267.1-2"/>
    <property type="match status" value="1"/>
</dbReference>
<dbReference type="AlphaFoldDB" id="A0A2T1GEH0"/>
<dbReference type="PROSITE" id="PS50902">
    <property type="entry name" value="FLAVODOXIN_LIKE"/>
    <property type="match status" value="1"/>
</dbReference>
<comment type="function">
    <text evidence="2 9">Low-potential electron donor to a number of redox enzymes.</text>
</comment>
<dbReference type="PANTHER" id="PTHR42809:SF1">
    <property type="entry name" value="FLAVODOXIN 1"/>
    <property type="match status" value="1"/>
</dbReference>
<dbReference type="Gene3D" id="3.40.50.360">
    <property type="match status" value="1"/>
</dbReference>
<dbReference type="PIRSF" id="PIRSF038996">
    <property type="entry name" value="FldA"/>
    <property type="match status" value="1"/>
</dbReference>
<evidence type="ECO:0000256" key="8">
    <source>
        <dbReference type="ARBA" id="ARBA00022982"/>
    </source>
</evidence>
<evidence type="ECO:0000313" key="11">
    <source>
        <dbReference type="EMBL" id="PSB55954.1"/>
    </source>
</evidence>
<evidence type="ECO:0000256" key="6">
    <source>
        <dbReference type="ARBA" id="ARBA00022630"/>
    </source>
</evidence>
<dbReference type="NCBIfam" id="NF006738">
    <property type="entry name" value="PRK09267.1-4"/>
    <property type="match status" value="1"/>
</dbReference>
<keyword evidence="8 9" id="KW-0249">Electron transport</keyword>
<keyword evidence="12" id="KW-1185">Reference proteome</keyword>
<comment type="cofactor">
    <cofactor evidence="1 9">
        <name>FMN</name>
        <dbReference type="ChEBI" id="CHEBI:58210"/>
    </cofactor>
</comment>
<evidence type="ECO:0000256" key="5">
    <source>
        <dbReference type="ARBA" id="ARBA00022448"/>
    </source>
</evidence>
<evidence type="ECO:0000313" key="12">
    <source>
        <dbReference type="Proteomes" id="UP000238937"/>
    </source>
</evidence>
<evidence type="ECO:0000256" key="1">
    <source>
        <dbReference type="ARBA" id="ARBA00001917"/>
    </source>
</evidence>
<evidence type="ECO:0000256" key="4">
    <source>
        <dbReference type="ARBA" id="ARBA00017869"/>
    </source>
</evidence>
<keyword evidence="5 9" id="KW-0813">Transport</keyword>
<keyword evidence="6 9" id="KW-0285">Flavoprotein</keyword>
<organism evidence="11 12">
    <name type="scientific">Chamaesiphon polymorphus CCALA 037</name>
    <dbReference type="NCBI Taxonomy" id="2107692"/>
    <lineage>
        <taxon>Bacteria</taxon>
        <taxon>Bacillati</taxon>
        <taxon>Cyanobacteriota</taxon>
        <taxon>Cyanophyceae</taxon>
        <taxon>Gomontiellales</taxon>
        <taxon>Chamaesiphonaceae</taxon>
        <taxon>Chamaesiphon</taxon>
    </lineage>
</organism>
<comment type="caution">
    <text evidence="11">The sequence shown here is derived from an EMBL/GenBank/DDBJ whole genome shotgun (WGS) entry which is preliminary data.</text>
</comment>
<evidence type="ECO:0000256" key="9">
    <source>
        <dbReference type="PIRNR" id="PIRNR038996"/>
    </source>
</evidence>
<dbReference type="Pfam" id="PF00258">
    <property type="entry name" value="Flavodoxin_1"/>
    <property type="match status" value="1"/>
</dbReference>
<dbReference type="EMBL" id="PVWO01000154">
    <property type="protein sequence ID" value="PSB55954.1"/>
    <property type="molecule type" value="Genomic_DNA"/>
</dbReference>
<dbReference type="SUPFAM" id="SSF52218">
    <property type="entry name" value="Flavoproteins"/>
    <property type="match status" value="1"/>
</dbReference>
<dbReference type="InterPro" id="IPR050619">
    <property type="entry name" value="Flavodoxin"/>
</dbReference>
<dbReference type="RefSeq" id="WP_106305435.1">
    <property type="nucleotide sequence ID" value="NZ_PVWO01000154.1"/>
</dbReference>
<protein>
    <recommendedName>
        <fullName evidence="4 9">Flavodoxin</fullName>
    </recommendedName>
</protein>
<name>A0A2T1GEH0_9CYAN</name>
<comment type="similarity">
    <text evidence="3 9">Belongs to the flavodoxin family.</text>
</comment>
<dbReference type="PROSITE" id="PS00201">
    <property type="entry name" value="FLAVODOXIN"/>
    <property type="match status" value="1"/>
</dbReference>
<dbReference type="InterPro" id="IPR029039">
    <property type="entry name" value="Flavoprotein-like_sf"/>
</dbReference>
<evidence type="ECO:0000256" key="2">
    <source>
        <dbReference type="ARBA" id="ARBA00003297"/>
    </source>
</evidence>
<dbReference type="InterPro" id="IPR010086">
    <property type="entry name" value="Flavodoxin_lc"/>
</dbReference>
<dbReference type="GO" id="GO:0009055">
    <property type="term" value="F:electron transfer activity"/>
    <property type="evidence" value="ECO:0007669"/>
    <property type="project" value="UniProtKB-UniRule"/>
</dbReference>
<evidence type="ECO:0000256" key="7">
    <source>
        <dbReference type="ARBA" id="ARBA00022643"/>
    </source>
</evidence>
<dbReference type="InterPro" id="IPR008254">
    <property type="entry name" value="Flavodoxin/NO_synth"/>
</dbReference>
<evidence type="ECO:0000259" key="10">
    <source>
        <dbReference type="PROSITE" id="PS50902"/>
    </source>
</evidence>